<dbReference type="RefSeq" id="WP_204842896.1">
    <property type="nucleotide sequence ID" value="NZ_JAFBCL010000001.1"/>
</dbReference>
<feature type="transmembrane region" description="Helical" evidence="1">
    <location>
        <begin position="40"/>
        <end position="61"/>
    </location>
</feature>
<gene>
    <name evidence="2" type="ORF">JOE68_002949</name>
</gene>
<evidence type="ECO:0000313" key="2">
    <source>
        <dbReference type="EMBL" id="MBM7812084.1"/>
    </source>
</evidence>
<keyword evidence="1" id="KW-0472">Membrane</keyword>
<protein>
    <submittedName>
        <fullName evidence="2">Uncharacterized protein</fullName>
    </submittedName>
</protein>
<reference evidence="2 3" key="1">
    <citation type="submission" date="2021-01" db="EMBL/GenBank/DDBJ databases">
        <title>Sequencing the genomes of 1000 actinobacteria strains.</title>
        <authorList>
            <person name="Klenk H.-P."/>
        </authorList>
    </citation>
    <scope>NUCLEOTIDE SEQUENCE [LARGE SCALE GENOMIC DNA]</scope>
    <source>
        <strain evidence="2 3">DSM 44581</strain>
    </source>
</reference>
<dbReference type="Proteomes" id="UP001195724">
    <property type="component" value="Unassembled WGS sequence"/>
</dbReference>
<sequence>MDLDDRLRELFRDDRLDLPVRPGADTRIVAGARRRRQVRVGVAGAAAAVVLLGGAVGAAGLRLPGSEAGAPPGPATVTVSVGPQALEPPAHANFRLGMTDAEARATGALVLPGHAGKCVAYSTKDNAGDAVIVSPRSGVVRITLPPLGYTPSGIGAGSSLQEVRRAYPGVAVEGDRAVVLMGEDWRYVFPVAGGSVTAVRIERVGSECGPEGS</sequence>
<organism evidence="2 3">
    <name type="scientific">Saccharothrix algeriensis</name>
    <dbReference type="NCBI Taxonomy" id="173560"/>
    <lineage>
        <taxon>Bacteria</taxon>
        <taxon>Bacillati</taxon>
        <taxon>Actinomycetota</taxon>
        <taxon>Actinomycetes</taxon>
        <taxon>Pseudonocardiales</taxon>
        <taxon>Pseudonocardiaceae</taxon>
        <taxon>Saccharothrix</taxon>
    </lineage>
</organism>
<evidence type="ECO:0000313" key="3">
    <source>
        <dbReference type="Proteomes" id="UP001195724"/>
    </source>
</evidence>
<proteinExistence type="predicted"/>
<comment type="caution">
    <text evidence="2">The sequence shown here is derived from an EMBL/GenBank/DDBJ whole genome shotgun (WGS) entry which is preliminary data.</text>
</comment>
<dbReference type="EMBL" id="JAFBCL010000001">
    <property type="protein sequence ID" value="MBM7812084.1"/>
    <property type="molecule type" value="Genomic_DNA"/>
</dbReference>
<keyword evidence="3" id="KW-1185">Reference proteome</keyword>
<name>A0ABS2S8T0_9PSEU</name>
<accession>A0ABS2S8T0</accession>
<keyword evidence="1" id="KW-1133">Transmembrane helix</keyword>
<keyword evidence="1" id="KW-0812">Transmembrane</keyword>
<evidence type="ECO:0000256" key="1">
    <source>
        <dbReference type="SAM" id="Phobius"/>
    </source>
</evidence>